<proteinExistence type="predicted"/>
<feature type="signal peptide" evidence="1">
    <location>
        <begin position="1"/>
        <end position="21"/>
    </location>
</feature>
<gene>
    <name evidence="2" type="ORF">GSTENG00027792001</name>
</gene>
<feature type="chain" id="PRO_5004243148" evidence="1">
    <location>
        <begin position="22"/>
        <end position="54"/>
    </location>
</feature>
<keyword evidence="1" id="KW-0732">Signal</keyword>
<organism evidence="2">
    <name type="scientific">Tetraodon nigroviridis</name>
    <name type="common">Spotted green pufferfish</name>
    <name type="synonym">Chelonodon nigroviridis</name>
    <dbReference type="NCBI Taxonomy" id="99883"/>
    <lineage>
        <taxon>Eukaryota</taxon>
        <taxon>Metazoa</taxon>
        <taxon>Chordata</taxon>
        <taxon>Craniata</taxon>
        <taxon>Vertebrata</taxon>
        <taxon>Euteleostomi</taxon>
        <taxon>Actinopterygii</taxon>
        <taxon>Neopterygii</taxon>
        <taxon>Teleostei</taxon>
        <taxon>Neoteleostei</taxon>
        <taxon>Acanthomorphata</taxon>
        <taxon>Eupercaria</taxon>
        <taxon>Tetraodontiformes</taxon>
        <taxon>Tetradontoidea</taxon>
        <taxon>Tetraodontidae</taxon>
        <taxon>Tetraodon</taxon>
    </lineage>
</organism>
<sequence>MLVPALLQTSLLLWLAQETLQGGKDGAQAPTLTLPEGAVPFCPISPSDFPLFLL</sequence>
<comment type="caution">
    <text evidence="2">The sequence shown here is derived from an EMBL/GenBank/DDBJ whole genome shotgun (WGS) entry which is preliminary data.</text>
</comment>
<evidence type="ECO:0000313" key="2">
    <source>
        <dbReference type="EMBL" id="CAG07213.1"/>
    </source>
</evidence>
<dbReference type="AlphaFoldDB" id="Q4RWL9"/>
<evidence type="ECO:0000256" key="1">
    <source>
        <dbReference type="SAM" id="SignalP"/>
    </source>
</evidence>
<name>Q4RWL9_TETNG</name>
<reference evidence="2" key="1">
    <citation type="journal article" date="2004" name="Nature">
        <title>Genome duplication in the teleost fish Tetraodon nigroviridis reveals the early vertebrate proto-karyotype.</title>
        <authorList>
            <person name="Jaillon O."/>
            <person name="Aury J.-M."/>
            <person name="Brunet F."/>
            <person name="Petit J.-L."/>
            <person name="Stange-Thomann N."/>
            <person name="Mauceli E."/>
            <person name="Bouneau L."/>
            <person name="Fischer C."/>
            <person name="Ozouf-Costaz C."/>
            <person name="Bernot A."/>
            <person name="Nicaud S."/>
            <person name="Jaffe D."/>
            <person name="Fisher S."/>
            <person name="Lutfalla G."/>
            <person name="Dossat C."/>
            <person name="Segurens B."/>
            <person name="Dasilva C."/>
            <person name="Salanoubat M."/>
            <person name="Levy M."/>
            <person name="Boudet N."/>
            <person name="Castellano S."/>
            <person name="Anthouard V."/>
            <person name="Jubin C."/>
            <person name="Castelli V."/>
            <person name="Katinka M."/>
            <person name="Vacherie B."/>
            <person name="Biemont C."/>
            <person name="Skalli Z."/>
            <person name="Cattolico L."/>
            <person name="Poulain J."/>
            <person name="De Berardinis V."/>
            <person name="Cruaud C."/>
            <person name="Duprat S."/>
            <person name="Brottier P."/>
            <person name="Coutanceau J.-P."/>
            <person name="Gouzy J."/>
            <person name="Parra G."/>
            <person name="Lardier G."/>
            <person name="Chapple C."/>
            <person name="McKernan K.J."/>
            <person name="McEwan P."/>
            <person name="Bosak S."/>
            <person name="Kellis M."/>
            <person name="Volff J.-N."/>
            <person name="Guigo R."/>
            <person name="Zody M.C."/>
            <person name="Mesirov J."/>
            <person name="Lindblad-Toh K."/>
            <person name="Birren B."/>
            <person name="Nusbaum C."/>
            <person name="Kahn D."/>
            <person name="Robinson-Rechavi M."/>
            <person name="Laudet V."/>
            <person name="Schachter V."/>
            <person name="Quetier F."/>
            <person name="Saurin W."/>
            <person name="Scarpelli C."/>
            <person name="Wincker P."/>
            <person name="Lander E.S."/>
            <person name="Weissenbach J."/>
            <person name="Roest Crollius H."/>
        </authorList>
    </citation>
    <scope>NUCLEOTIDE SEQUENCE [LARGE SCALE GENOMIC DNA]</scope>
</reference>
<dbReference type="KEGG" id="tng:GSTEN00027792G001"/>
<protein>
    <submittedName>
        <fullName evidence="2">(spotted green pufferfish) hypothetical protein</fullName>
    </submittedName>
</protein>
<dbReference type="EMBL" id="CAAE01014987">
    <property type="protein sequence ID" value="CAG07213.1"/>
    <property type="molecule type" value="Genomic_DNA"/>
</dbReference>
<accession>Q4RWL9</accession>
<reference evidence="2" key="2">
    <citation type="submission" date="2004-02" db="EMBL/GenBank/DDBJ databases">
        <authorList>
            <consortium name="Genoscope"/>
            <consortium name="Whitehead Institute Centre for Genome Research"/>
        </authorList>
    </citation>
    <scope>NUCLEOTIDE SEQUENCE</scope>
</reference>